<accession>A0A8B8BXI1</accession>
<evidence type="ECO:0000313" key="11">
    <source>
        <dbReference type="RefSeq" id="XP_022308092.1"/>
    </source>
</evidence>
<keyword evidence="10" id="KW-1185">Reference proteome</keyword>
<proteinExistence type="inferred from homology"/>
<comment type="cofactor">
    <cofactor evidence="1">
        <name>a divalent metal cation</name>
        <dbReference type="ChEBI" id="CHEBI:60240"/>
    </cofactor>
</comment>
<keyword evidence="7" id="KW-0539">Nucleus</keyword>
<gene>
    <name evidence="11" type="primary">LOC111114096</name>
</gene>
<evidence type="ECO:0000256" key="1">
    <source>
        <dbReference type="ARBA" id="ARBA00001968"/>
    </source>
</evidence>
<evidence type="ECO:0000256" key="3">
    <source>
        <dbReference type="ARBA" id="ARBA00006958"/>
    </source>
</evidence>
<protein>
    <submittedName>
        <fullName evidence="11">Nuclease HARBI1</fullName>
    </submittedName>
</protein>
<dbReference type="Pfam" id="PF13359">
    <property type="entry name" value="DDE_Tnp_4"/>
    <property type="match status" value="1"/>
</dbReference>
<dbReference type="PANTHER" id="PTHR22930">
    <property type="match status" value="1"/>
</dbReference>
<keyword evidence="5" id="KW-0479">Metal-binding</keyword>
<dbReference type="GO" id="GO:0016787">
    <property type="term" value="F:hydrolase activity"/>
    <property type="evidence" value="ECO:0007669"/>
    <property type="project" value="UniProtKB-KW"/>
</dbReference>
<keyword evidence="6" id="KW-0378">Hydrolase</keyword>
<evidence type="ECO:0000259" key="9">
    <source>
        <dbReference type="Pfam" id="PF13359"/>
    </source>
</evidence>
<feature type="compositionally biased region" description="Acidic residues" evidence="8">
    <location>
        <begin position="308"/>
        <end position="319"/>
    </location>
</feature>
<dbReference type="OrthoDB" id="418573at2759"/>
<evidence type="ECO:0000256" key="5">
    <source>
        <dbReference type="ARBA" id="ARBA00022723"/>
    </source>
</evidence>
<evidence type="ECO:0000256" key="7">
    <source>
        <dbReference type="ARBA" id="ARBA00023242"/>
    </source>
</evidence>
<evidence type="ECO:0000256" key="6">
    <source>
        <dbReference type="ARBA" id="ARBA00022801"/>
    </source>
</evidence>
<dbReference type="GO" id="GO:0046872">
    <property type="term" value="F:metal ion binding"/>
    <property type="evidence" value="ECO:0007669"/>
    <property type="project" value="UniProtKB-KW"/>
</dbReference>
<keyword evidence="4" id="KW-0540">Nuclease</keyword>
<dbReference type="AlphaFoldDB" id="A0A8B8BXI1"/>
<evidence type="ECO:0000256" key="4">
    <source>
        <dbReference type="ARBA" id="ARBA00022722"/>
    </source>
</evidence>
<dbReference type="GeneID" id="111114096"/>
<feature type="region of interest" description="Disordered" evidence="8">
    <location>
        <begin position="304"/>
        <end position="327"/>
    </location>
</feature>
<organism evidence="10 11">
    <name type="scientific">Crassostrea virginica</name>
    <name type="common">Eastern oyster</name>
    <dbReference type="NCBI Taxonomy" id="6565"/>
    <lineage>
        <taxon>Eukaryota</taxon>
        <taxon>Metazoa</taxon>
        <taxon>Spiralia</taxon>
        <taxon>Lophotrochozoa</taxon>
        <taxon>Mollusca</taxon>
        <taxon>Bivalvia</taxon>
        <taxon>Autobranchia</taxon>
        <taxon>Pteriomorphia</taxon>
        <taxon>Ostreida</taxon>
        <taxon>Ostreoidea</taxon>
        <taxon>Ostreidae</taxon>
        <taxon>Crassostrea</taxon>
    </lineage>
</organism>
<dbReference type="RefSeq" id="XP_022308092.1">
    <property type="nucleotide sequence ID" value="XM_022452384.1"/>
</dbReference>
<evidence type="ECO:0000256" key="2">
    <source>
        <dbReference type="ARBA" id="ARBA00004123"/>
    </source>
</evidence>
<dbReference type="GO" id="GO:0005634">
    <property type="term" value="C:nucleus"/>
    <property type="evidence" value="ECO:0007669"/>
    <property type="project" value="UniProtKB-SubCell"/>
</dbReference>
<evidence type="ECO:0000313" key="10">
    <source>
        <dbReference type="Proteomes" id="UP000694844"/>
    </source>
</evidence>
<dbReference type="InterPro" id="IPR045249">
    <property type="entry name" value="HARBI1-like"/>
</dbReference>
<dbReference type="PANTHER" id="PTHR22930:SF286">
    <property type="entry name" value="NUCLEASE HARBI1"/>
    <property type="match status" value="1"/>
</dbReference>
<dbReference type="GO" id="GO:0004518">
    <property type="term" value="F:nuclease activity"/>
    <property type="evidence" value="ECO:0007669"/>
    <property type="project" value="UniProtKB-KW"/>
</dbReference>
<evidence type="ECO:0000256" key="8">
    <source>
        <dbReference type="SAM" id="MobiDB-lite"/>
    </source>
</evidence>
<dbReference type="Proteomes" id="UP000694844">
    <property type="component" value="Chromosome 9"/>
</dbReference>
<comment type="subcellular location">
    <subcellularLocation>
        <location evidence="2">Nucleus</location>
    </subcellularLocation>
</comment>
<dbReference type="KEGG" id="cvn:111114096"/>
<sequence>MAAVVDQRRHFKERKDCLQMYSNSELIERFRLDNDGIMFVDSLVRDRVSNGTNRNHGLSSVHKLLITLRYLATGKMQLCNGDDMGVSQPTVSRAISVTLDSLTSPAVVSRFIRFPTDATAIRKNQEGFFAIAGFPGIVGAIDGTHIQIIAPHEYENEFVNRHHYHSINTQVVFDSNSRIIDIVAKWPGSTHDSRILNESALKVIFEQNHLPVHTHLLGDSGYPSKRWLLTPFLRPNQGSQMNYNRAHKRTRSIVERGIGQWKRRFHVLHGEVRLSPAKTCQVIVACAILHNICKTMQIPCPDDHDNDNGDEDALTQDDDGPQRNNPCEGVRYRQYFAEIHF</sequence>
<dbReference type="InterPro" id="IPR027806">
    <property type="entry name" value="HARBI1_dom"/>
</dbReference>
<name>A0A8B8BXI1_CRAVI</name>
<reference evidence="11" key="1">
    <citation type="submission" date="2025-08" db="UniProtKB">
        <authorList>
            <consortium name="RefSeq"/>
        </authorList>
    </citation>
    <scope>IDENTIFICATION</scope>
    <source>
        <tissue evidence="11">Whole sample</tissue>
    </source>
</reference>
<comment type="similarity">
    <text evidence="3">Belongs to the HARBI1 family.</text>
</comment>
<feature type="domain" description="DDE Tnp4" evidence="9">
    <location>
        <begin position="141"/>
        <end position="291"/>
    </location>
</feature>